<evidence type="ECO:0000313" key="3">
    <source>
        <dbReference type="EMBL" id="VDI26145.1"/>
    </source>
</evidence>
<feature type="compositionally biased region" description="Polar residues" evidence="1">
    <location>
        <begin position="7"/>
        <end position="19"/>
    </location>
</feature>
<dbReference type="CDD" id="cd03714">
    <property type="entry name" value="RT_DIRS1"/>
    <property type="match status" value="1"/>
</dbReference>
<dbReference type="SUPFAM" id="SSF56672">
    <property type="entry name" value="DNA/RNA polymerases"/>
    <property type="match status" value="1"/>
</dbReference>
<comment type="caution">
    <text evidence="3">The sequence shown here is derived from an EMBL/GenBank/DDBJ whole genome shotgun (WGS) entry which is preliminary data.</text>
</comment>
<dbReference type="InterPro" id="IPR043128">
    <property type="entry name" value="Rev_trsase/Diguanyl_cyclase"/>
</dbReference>
<dbReference type="PROSITE" id="PS50878">
    <property type="entry name" value="RT_POL"/>
    <property type="match status" value="1"/>
</dbReference>
<dbReference type="OrthoDB" id="6200649at2759"/>
<gene>
    <name evidence="3" type="ORF">MGAL_10B028333</name>
</gene>
<dbReference type="InterPro" id="IPR043502">
    <property type="entry name" value="DNA/RNA_pol_sf"/>
</dbReference>
<keyword evidence="4" id="KW-1185">Reference proteome</keyword>
<dbReference type="InterPro" id="IPR052055">
    <property type="entry name" value="Hepadnavirus_pol/RT"/>
</dbReference>
<sequence length="414" mass="47261">MGGSAISDENNNDAHSQSQHSHEKDFSLFSEGAPGSTDPIQWNNFLHKLTAKLKIDCSEKTEVDSVRTSYLPSRLNPGKSDKANSFEITFRGKATSAKLLNLLLNDAQLFGGKYIDTLHSSAENIRDAKETQNVYRSSFVPGGQKFDEGSRKRKSQETSNVSYNKPAKTSRYDKQDFNDRRGTDTSRNKQLFVCGKSSGRSTVVTLPQSVVSNNSRPVSTSDSEERFNFRFHKSSSFYRSKRDSCTQSRYKKGFYIRRGKFFVRKTCYRACPDKCRKSGLLQYNIHGTKKTRRSQTNSKFETTKPVCHTSSLQNGNPPIDSKSLKIGDWAVKLDLQDAYFHIPIHKHYRKFLRFSILGKKYQYRALPFGLRSAPRIFTKGMAVVGAFLRKQMIHIFMYLDDWMLKNSSKGKLTK</sequence>
<organism evidence="3 4">
    <name type="scientific">Mytilus galloprovincialis</name>
    <name type="common">Mediterranean mussel</name>
    <dbReference type="NCBI Taxonomy" id="29158"/>
    <lineage>
        <taxon>Eukaryota</taxon>
        <taxon>Metazoa</taxon>
        <taxon>Spiralia</taxon>
        <taxon>Lophotrochozoa</taxon>
        <taxon>Mollusca</taxon>
        <taxon>Bivalvia</taxon>
        <taxon>Autobranchia</taxon>
        <taxon>Pteriomorphia</taxon>
        <taxon>Mytilida</taxon>
        <taxon>Mytiloidea</taxon>
        <taxon>Mytilidae</taxon>
        <taxon>Mytilinae</taxon>
        <taxon>Mytilus</taxon>
    </lineage>
</organism>
<feature type="region of interest" description="Disordered" evidence="1">
    <location>
        <begin position="136"/>
        <end position="191"/>
    </location>
</feature>
<dbReference type="Proteomes" id="UP000596742">
    <property type="component" value="Unassembled WGS sequence"/>
</dbReference>
<evidence type="ECO:0000313" key="4">
    <source>
        <dbReference type="Proteomes" id="UP000596742"/>
    </source>
</evidence>
<name>A0A8B6DY51_MYTGA</name>
<dbReference type="Gene3D" id="3.30.70.270">
    <property type="match status" value="1"/>
</dbReference>
<dbReference type="InterPro" id="IPR000477">
    <property type="entry name" value="RT_dom"/>
</dbReference>
<protein>
    <recommendedName>
        <fullName evidence="2">Reverse transcriptase domain-containing protein</fullName>
    </recommendedName>
</protein>
<reference evidence="3" key="1">
    <citation type="submission" date="2018-11" db="EMBL/GenBank/DDBJ databases">
        <authorList>
            <person name="Alioto T."/>
            <person name="Alioto T."/>
        </authorList>
    </citation>
    <scope>NUCLEOTIDE SEQUENCE</scope>
</reference>
<feature type="region of interest" description="Disordered" evidence="1">
    <location>
        <begin position="1"/>
        <end position="30"/>
    </location>
</feature>
<dbReference type="PANTHER" id="PTHR33050:SF7">
    <property type="entry name" value="RIBONUCLEASE H"/>
    <property type="match status" value="1"/>
</dbReference>
<dbReference type="EMBL" id="UYJE01004218">
    <property type="protein sequence ID" value="VDI26145.1"/>
    <property type="molecule type" value="Genomic_DNA"/>
</dbReference>
<feature type="compositionally biased region" description="Basic and acidic residues" evidence="1">
    <location>
        <begin position="170"/>
        <end position="187"/>
    </location>
</feature>
<dbReference type="Pfam" id="PF00078">
    <property type="entry name" value="RVT_1"/>
    <property type="match status" value="1"/>
</dbReference>
<dbReference type="PANTHER" id="PTHR33050">
    <property type="entry name" value="REVERSE TRANSCRIPTASE DOMAIN-CONTAINING PROTEIN"/>
    <property type="match status" value="1"/>
</dbReference>
<evidence type="ECO:0000259" key="2">
    <source>
        <dbReference type="PROSITE" id="PS50878"/>
    </source>
</evidence>
<accession>A0A8B6DY51</accession>
<dbReference type="AlphaFoldDB" id="A0A8B6DY51"/>
<proteinExistence type="predicted"/>
<evidence type="ECO:0000256" key="1">
    <source>
        <dbReference type="SAM" id="MobiDB-lite"/>
    </source>
</evidence>
<feature type="domain" description="Reverse transcriptase" evidence="2">
    <location>
        <begin position="187"/>
        <end position="414"/>
    </location>
</feature>